<sequence>MLRCRLIAAILFGLWVAVLPARAAGDEGVVTIASKSGVHSFTVELARTEAERAKGLMFRKELAPGHGMLFDFQKDQEVAFWMDNTYVSLDMIFIRGDGTIWRIEENTTPLSTRNVPSRGPVRGVLEVVAGTSRKLGIAPGDKVGHPIFGR</sequence>
<reference evidence="3" key="1">
    <citation type="submission" date="2018-08" db="EMBL/GenBank/DDBJ databases">
        <authorList>
            <person name="Kim S.-J."/>
            <person name="Jung G.-Y."/>
        </authorList>
    </citation>
    <scope>NUCLEOTIDE SEQUENCE [LARGE SCALE GENOMIC DNA]</scope>
    <source>
        <strain evidence="3">GY_H</strain>
    </source>
</reference>
<evidence type="ECO:0000313" key="3">
    <source>
        <dbReference type="Proteomes" id="UP000263993"/>
    </source>
</evidence>
<dbReference type="Proteomes" id="UP000263993">
    <property type="component" value="Unassembled WGS sequence"/>
</dbReference>
<dbReference type="AlphaFoldDB" id="A0A371B0N1"/>
<dbReference type="RefSeq" id="WP_115518959.1">
    <property type="nucleotide sequence ID" value="NZ_QRGO01000004.1"/>
</dbReference>
<proteinExistence type="predicted"/>
<comment type="caution">
    <text evidence="2">The sequence shown here is derived from an EMBL/GenBank/DDBJ whole genome shotgun (WGS) entry which is preliminary data.</text>
</comment>
<feature type="chain" id="PRO_5016655893" evidence="1">
    <location>
        <begin position="24"/>
        <end position="150"/>
    </location>
</feature>
<keyword evidence="3" id="KW-1185">Reference proteome</keyword>
<dbReference type="Pfam" id="PF02643">
    <property type="entry name" value="DUF192"/>
    <property type="match status" value="1"/>
</dbReference>
<evidence type="ECO:0000256" key="1">
    <source>
        <dbReference type="SAM" id="SignalP"/>
    </source>
</evidence>
<dbReference type="InterPro" id="IPR038695">
    <property type="entry name" value="Saro_0823-like_sf"/>
</dbReference>
<feature type="signal peptide" evidence="1">
    <location>
        <begin position="1"/>
        <end position="23"/>
    </location>
</feature>
<dbReference type="InterPro" id="IPR003795">
    <property type="entry name" value="DUF192"/>
</dbReference>
<gene>
    <name evidence="2" type="ORF">DXH78_19550</name>
</gene>
<dbReference type="EMBL" id="QRGO01000004">
    <property type="protein sequence ID" value="RDV01033.1"/>
    <property type="molecule type" value="Genomic_DNA"/>
</dbReference>
<keyword evidence="1" id="KW-0732">Signal</keyword>
<dbReference type="PANTHER" id="PTHR37953">
    <property type="entry name" value="UPF0127 PROTEIN MJ1496"/>
    <property type="match status" value="1"/>
</dbReference>
<name>A0A371B0N1_9BRAD</name>
<evidence type="ECO:0000313" key="2">
    <source>
        <dbReference type="EMBL" id="RDV01033.1"/>
    </source>
</evidence>
<protein>
    <submittedName>
        <fullName evidence="2">DUF192 domain-containing protein</fullName>
    </submittedName>
</protein>
<dbReference type="OrthoDB" id="9808290at2"/>
<accession>A0A371B0N1</accession>
<organism evidence="2 3">
    <name type="scientific">Undibacter mobilis</name>
    <dbReference type="NCBI Taxonomy" id="2292256"/>
    <lineage>
        <taxon>Bacteria</taxon>
        <taxon>Pseudomonadati</taxon>
        <taxon>Pseudomonadota</taxon>
        <taxon>Alphaproteobacteria</taxon>
        <taxon>Hyphomicrobiales</taxon>
        <taxon>Nitrobacteraceae</taxon>
        <taxon>Undibacter</taxon>
    </lineage>
</organism>
<dbReference type="Gene3D" id="2.60.120.1140">
    <property type="entry name" value="Protein of unknown function DUF192"/>
    <property type="match status" value="1"/>
</dbReference>
<dbReference type="PANTHER" id="PTHR37953:SF1">
    <property type="entry name" value="UPF0127 PROTEIN MJ1496"/>
    <property type="match status" value="1"/>
</dbReference>